<dbReference type="InterPro" id="IPR029058">
    <property type="entry name" value="AB_hydrolase_fold"/>
</dbReference>
<feature type="compositionally biased region" description="Low complexity" evidence="1">
    <location>
        <begin position="481"/>
        <end position="526"/>
    </location>
</feature>
<dbReference type="AlphaFoldDB" id="A0A0K1PI83"/>
<dbReference type="SUPFAM" id="SSF50993">
    <property type="entry name" value="Peptidase/esterase 'gauge' domain"/>
    <property type="match status" value="1"/>
</dbReference>
<dbReference type="PANTHER" id="PTHR42881">
    <property type="entry name" value="PROLYL ENDOPEPTIDASE"/>
    <property type="match status" value="1"/>
</dbReference>
<feature type="compositionally biased region" description="Low complexity" evidence="1">
    <location>
        <begin position="532"/>
        <end position="541"/>
    </location>
</feature>
<dbReference type="Pfam" id="PF02897">
    <property type="entry name" value="Peptidase_S9_N"/>
    <property type="match status" value="1"/>
</dbReference>
<accession>A0A0K1PI83</accession>
<feature type="signal peptide" evidence="2">
    <location>
        <begin position="1"/>
        <end position="20"/>
    </location>
</feature>
<gene>
    <name evidence="4" type="ORF">AKJ08_3617</name>
</gene>
<feature type="chain" id="PRO_5005465804" evidence="2">
    <location>
        <begin position="21"/>
        <end position="541"/>
    </location>
</feature>
<dbReference type="KEGG" id="vin:AKJ08_3617"/>
<reference evidence="4 5" key="1">
    <citation type="submission" date="2015-08" db="EMBL/GenBank/DDBJ databases">
        <authorList>
            <person name="Babu N.S."/>
            <person name="Beckwith C.J."/>
            <person name="Beseler K.G."/>
            <person name="Brison A."/>
            <person name="Carone J.V."/>
            <person name="Caskin T.P."/>
            <person name="Diamond M."/>
            <person name="Durham M.E."/>
            <person name="Foxe J.M."/>
            <person name="Go M."/>
            <person name="Henderson B.A."/>
            <person name="Jones I.B."/>
            <person name="McGettigan J.A."/>
            <person name="Micheletti S.J."/>
            <person name="Nasrallah M.E."/>
            <person name="Ortiz D."/>
            <person name="Piller C.R."/>
            <person name="Privatt S.R."/>
            <person name="Schneider S.L."/>
            <person name="Sharp S."/>
            <person name="Smith T.C."/>
            <person name="Stanton J.D."/>
            <person name="Ullery H.E."/>
            <person name="Wilson R.J."/>
            <person name="Serrano M.G."/>
            <person name="Buck G."/>
            <person name="Lee V."/>
            <person name="Wang Y."/>
            <person name="Carvalho R."/>
            <person name="Voegtly L."/>
            <person name="Shi R."/>
            <person name="Duckworth R."/>
            <person name="Johnson A."/>
            <person name="Loviza R."/>
            <person name="Walstead R."/>
            <person name="Shah Z."/>
            <person name="Kiflezghi M."/>
            <person name="Wade K."/>
            <person name="Ball S.L."/>
            <person name="Bradley K.W."/>
            <person name="Asai D.J."/>
            <person name="Bowman C.A."/>
            <person name="Russell D.A."/>
            <person name="Pope W.H."/>
            <person name="Jacobs-Sera D."/>
            <person name="Hendrix R.W."/>
            <person name="Hatfull G.F."/>
        </authorList>
    </citation>
    <scope>NUCLEOTIDE SEQUENCE [LARGE SCALE GENOMIC DNA]</scope>
    <source>
        <strain evidence="4 5">DSM 27710</strain>
    </source>
</reference>
<evidence type="ECO:0000313" key="4">
    <source>
        <dbReference type="EMBL" id="AKU93230.1"/>
    </source>
</evidence>
<protein>
    <submittedName>
        <fullName evidence="4">Prolyl endopeptidase</fullName>
    </submittedName>
</protein>
<dbReference type="Proteomes" id="UP000055590">
    <property type="component" value="Chromosome"/>
</dbReference>
<dbReference type="STRING" id="1391653.AKJ08_3617"/>
<sequence>MRNRYLPVVLALAFPATGMAEAPESLHGYAVSDPFRHLETDEGAAQWIDRQEAQTSAYFDGLGGDAAAMAKRLDELSRIGGVSGLKIRKARTFYVKRTGDQEQGVLYLRDGSKERKLVDPAALDASGKVALDWYYPSPSGKLVAYGLSRDGSEESVLHLLKVDDGKALADEIPNTRHSSIAWLPDESGFYYTRYPEGDRYNRRAFFHRIGDEPSKDAYVFGKELGKTDWTSLDITDDGATVFLSVSKGWSVSELWTMDRASGKLTKVLGAELGALFGSPKQIDGRIVLLTNHEAPRFKLVSVDPASSAPASWKTIVPEGDWPLDQMKYVAGKLAMVRLVKAVAHLELYEKDGKKLQDVALPDIGSIGSFEGEANGDRLAFTYASFVRPATAFEMKLSNKKVVELASVVAPKIDGVVVEQVEYPSYDGTRVPMFVVHRKDVKLDGSNPTLLTGYGGFNVSYEPGFSPSALYWVERGASSRSPTSAAARSSASRGTTRAGWRTSTRSSATSSTRCGTSSASATPAPRASRSRAARTAACSWAR</sequence>
<proteinExistence type="predicted"/>
<keyword evidence="5" id="KW-1185">Reference proteome</keyword>
<dbReference type="InterPro" id="IPR051167">
    <property type="entry name" value="Prolyl_oligopep/macrocyclase"/>
</dbReference>
<name>A0A0K1PI83_9BACT</name>
<feature type="domain" description="Peptidase S9A N-terminal" evidence="3">
    <location>
        <begin position="21"/>
        <end position="401"/>
    </location>
</feature>
<dbReference type="GO" id="GO:0005829">
    <property type="term" value="C:cytosol"/>
    <property type="evidence" value="ECO:0007669"/>
    <property type="project" value="TreeGrafter"/>
</dbReference>
<dbReference type="EMBL" id="CP012332">
    <property type="protein sequence ID" value="AKU93230.1"/>
    <property type="molecule type" value="Genomic_DNA"/>
</dbReference>
<dbReference type="PATRIC" id="fig|1391653.3.peg.3774"/>
<dbReference type="GO" id="GO:0004252">
    <property type="term" value="F:serine-type endopeptidase activity"/>
    <property type="evidence" value="ECO:0007669"/>
    <property type="project" value="InterPro"/>
</dbReference>
<dbReference type="GO" id="GO:0070012">
    <property type="term" value="F:oligopeptidase activity"/>
    <property type="evidence" value="ECO:0007669"/>
    <property type="project" value="TreeGrafter"/>
</dbReference>
<dbReference type="PANTHER" id="PTHR42881:SF2">
    <property type="entry name" value="PROLYL ENDOPEPTIDASE"/>
    <property type="match status" value="1"/>
</dbReference>
<evidence type="ECO:0000256" key="1">
    <source>
        <dbReference type="SAM" id="MobiDB-lite"/>
    </source>
</evidence>
<organism evidence="4 5">
    <name type="scientific">Vulgatibacter incomptus</name>
    <dbReference type="NCBI Taxonomy" id="1391653"/>
    <lineage>
        <taxon>Bacteria</taxon>
        <taxon>Pseudomonadati</taxon>
        <taxon>Myxococcota</taxon>
        <taxon>Myxococcia</taxon>
        <taxon>Myxococcales</taxon>
        <taxon>Cystobacterineae</taxon>
        <taxon>Vulgatibacteraceae</taxon>
        <taxon>Vulgatibacter</taxon>
    </lineage>
</organism>
<dbReference type="Gene3D" id="3.40.50.1820">
    <property type="entry name" value="alpha/beta hydrolase"/>
    <property type="match status" value="1"/>
</dbReference>
<evidence type="ECO:0000256" key="2">
    <source>
        <dbReference type="SAM" id="SignalP"/>
    </source>
</evidence>
<dbReference type="Gene3D" id="2.130.10.120">
    <property type="entry name" value="Prolyl oligopeptidase, N-terminal domain"/>
    <property type="match status" value="1"/>
</dbReference>
<dbReference type="SUPFAM" id="SSF53474">
    <property type="entry name" value="alpha/beta-Hydrolases"/>
    <property type="match status" value="1"/>
</dbReference>
<keyword evidence="2" id="KW-0732">Signal</keyword>
<feature type="region of interest" description="Disordered" evidence="1">
    <location>
        <begin position="481"/>
        <end position="541"/>
    </location>
</feature>
<evidence type="ECO:0000313" key="5">
    <source>
        <dbReference type="Proteomes" id="UP000055590"/>
    </source>
</evidence>
<evidence type="ECO:0000259" key="3">
    <source>
        <dbReference type="Pfam" id="PF02897"/>
    </source>
</evidence>
<dbReference type="OrthoDB" id="9801421at2"/>
<dbReference type="InterPro" id="IPR023302">
    <property type="entry name" value="Pept_S9A_N"/>
</dbReference>